<dbReference type="RefSeq" id="WP_133364444.1">
    <property type="nucleotide sequence ID" value="NZ_CP037940.1"/>
</dbReference>
<evidence type="ECO:0000313" key="3">
    <source>
        <dbReference type="EMBL" id="QBO37367.1"/>
    </source>
</evidence>
<dbReference type="InterPro" id="IPR036249">
    <property type="entry name" value="Thioredoxin-like_sf"/>
</dbReference>
<evidence type="ECO:0000256" key="1">
    <source>
        <dbReference type="SAM" id="Phobius"/>
    </source>
</evidence>
<organism evidence="3 4">
    <name type="scientific">Periweissella cryptocerci</name>
    <dbReference type="NCBI Taxonomy" id="2506420"/>
    <lineage>
        <taxon>Bacteria</taxon>
        <taxon>Bacillati</taxon>
        <taxon>Bacillota</taxon>
        <taxon>Bacilli</taxon>
        <taxon>Lactobacillales</taxon>
        <taxon>Lactobacillaceae</taxon>
        <taxon>Periweissella</taxon>
    </lineage>
</organism>
<dbReference type="EMBL" id="CP037940">
    <property type="protein sequence ID" value="QBO37367.1"/>
    <property type="molecule type" value="Genomic_DNA"/>
</dbReference>
<keyword evidence="4" id="KW-1185">Reference proteome</keyword>
<feature type="transmembrane region" description="Helical" evidence="1">
    <location>
        <begin position="15"/>
        <end position="34"/>
    </location>
</feature>
<dbReference type="Proteomes" id="UP000292886">
    <property type="component" value="Chromosome"/>
</dbReference>
<keyword evidence="1" id="KW-0472">Membrane</keyword>
<evidence type="ECO:0000313" key="4">
    <source>
        <dbReference type="Proteomes" id="UP000292886"/>
    </source>
</evidence>
<dbReference type="Pfam" id="PF00085">
    <property type="entry name" value="Thioredoxin"/>
    <property type="match status" value="1"/>
</dbReference>
<dbReference type="InterPro" id="IPR013766">
    <property type="entry name" value="Thioredoxin_domain"/>
</dbReference>
<proteinExistence type="predicted"/>
<sequence length="156" mass="17713">MQGQNQKVKGLSLRVKVIVVIVGLGVIFLTLLLFNGYMKNSIKSDLGSGLDLKQTVRLNSVMNSRNLARHRKVILVFFKSGCPDCQSVTKQVNELVQENPDILTVKLDAKSAKSKRYFDLYKVKHVPTFQRMDDGFVSKYQGVDVKKITEMFEKNE</sequence>
<accession>A0A4P6YX37</accession>
<dbReference type="OrthoDB" id="2143051at2"/>
<evidence type="ECO:0000259" key="2">
    <source>
        <dbReference type="Pfam" id="PF00085"/>
    </source>
</evidence>
<dbReference type="AlphaFoldDB" id="A0A4P6YX37"/>
<keyword evidence="1" id="KW-1133">Transmembrane helix</keyword>
<dbReference type="KEGG" id="wei:EQG49_13270"/>
<dbReference type="SUPFAM" id="SSF52833">
    <property type="entry name" value="Thioredoxin-like"/>
    <property type="match status" value="1"/>
</dbReference>
<gene>
    <name evidence="3" type="ORF">EQG49_13270</name>
</gene>
<dbReference type="Gene3D" id="3.40.30.10">
    <property type="entry name" value="Glutaredoxin"/>
    <property type="match status" value="1"/>
</dbReference>
<dbReference type="CDD" id="cd02947">
    <property type="entry name" value="TRX_family"/>
    <property type="match status" value="1"/>
</dbReference>
<reference evidence="4" key="1">
    <citation type="submission" date="2019-03" db="EMBL/GenBank/DDBJ databases">
        <title>Weissella sp. 26KH-42 Genome sequencing.</title>
        <authorList>
            <person name="Heo J."/>
            <person name="Kim S.-J."/>
            <person name="Kim J.-S."/>
            <person name="Hong S.-B."/>
            <person name="Kwon S.-W."/>
        </authorList>
    </citation>
    <scope>NUCLEOTIDE SEQUENCE [LARGE SCALE GENOMIC DNA]</scope>
    <source>
        <strain evidence="4">26KH-42</strain>
    </source>
</reference>
<protein>
    <submittedName>
        <fullName evidence="3">Thioredoxin</fullName>
    </submittedName>
</protein>
<name>A0A4P6YX37_9LACO</name>
<keyword evidence="1" id="KW-0812">Transmembrane</keyword>
<feature type="domain" description="Thioredoxin" evidence="2">
    <location>
        <begin position="66"/>
        <end position="146"/>
    </location>
</feature>